<protein>
    <recommendedName>
        <fullName evidence="3">Flagellar FliJ protein</fullName>
    </recommendedName>
</protein>
<accession>A0A151AQ26</accession>
<dbReference type="GO" id="GO:0044781">
    <property type="term" value="P:bacterial-type flagellum organization"/>
    <property type="evidence" value="ECO:0007669"/>
    <property type="project" value="UniProtKB-KW"/>
</dbReference>
<keyword evidence="6" id="KW-0145">Chemotaxis</keyword>
<dbReference type="EMBL" id="LTBB01000002">
    <property type="protein sequence ID" value="KYH29744.1"/>
    <property type="molecule type" value="Genomic_DNA"/>
</dbReference>
<keyword evidence="5" id="KW-1003">Cell membrane</keyword>
<evidence type="ECO:0000256" key="8">
    <source>
        <dbReference type="ARBA" id="ARBA00022927"/>
    </source>
</evidence>
<keyword evidence="11" id="KW-0175">Coiled coil</keyword>
<evidence type="ECO:0000256" key="5">
    <source>
        <dbReference type="ARBA" id="ARBA00022475"/>
    </source>
</evidence>
<keyword evidence="7" id="KW-1005">Bacterial flagellum biogenesis</keyword>
<dbReference type="PATRIC" id="fig|1121305.3.peg.383"/>
<dbReference type="NCBIfam" id="TIGR02473">
    <property type="entry name" value="flagell_FliJ"/>
    <property type="match status" value="1"/>
</dbReference>
<comment type="subcellular location">
    <subcellularLocation>
        <location evidence="1">Cell membrane</location>
        <topology evidence="1">Peripheral membrane protein</topology>
        <orientation evidence="1">Cytoplasmic side</orientation>
    </subcellularLocation>
</comment>
<keyword evidence="13" id="KW-1185">Reference proteome</keyword>
<evidence type="ECO:0000256" key="3">
    <source>
        <dbReference type="ARBA" id="ARBA00020392"/>
    </source>
</evidence>
<evidence type="ECO:0000256" key="1">
    <source>
        <dbReference type="ARBA" id="ARBA00004413"/>
    </source>
</evidence>
<dbReference type="GO" id="GO:0006935">
    <property type="term" value="P:chemotaxis"/>
    <property type="evidence" value="ECO:0007669"/>
    <property type="project" value="UniProtKB-KW"/>
</dbReference>
<keyword evidence="10" id="KW-1006">Bacterial flagellum protein export</keyword>
<evidence type="ECO:0000256" key="4">
    <source>
        <dbReference type="ARBA" id="ARBA00022448"/>
    </source>
</evidence>
<dbReference type="GO" id="GO:0071973">
    <property type="term" value="P:bacterial-type flagellum-dependent cell motility"/>
    <property type="evidence" value="ECO:0007669"/>
    <property type="project" value="InterPro"/>
</dbReference>
<dbReference type="GO" id="GO:0005886">
    <property type="term" value="C:plasma membrane"/>
    <property type="evidence" value="ECO:0007669"/>
    <property type="project" value="UniProtKB-SubCell"/>
</dbReference>
<comment type="caution">
    <text evidence="12">The sequence shown here is derived from an EMBL/GenBank/DDBJ whole genome shotgun (WGS) entry which is preliminary data.</text>
</comment>
<keyword evidence="8" id="KW-0653">Protein transport</keyword>
<evidence type="ECO:0000313" key="13">
    <source>
        <dbReference type="Proteomes" id="UP000075374"/>
    </source>
</evidence>
<keyword evidence="9" id="KW-0472">Membrane</keyword>
<keyword evidence="4" id="KW-0813">Transport</keyword>
<proteinExistence type="inferred from homology"/>
<evidence type="ECO:0000256" key="6">
    <source>
        <dbReference type="ARBA" id="ARBA00022500"/>
    </source>
</evidence>
<dbReference type="GO" id="GO:0015031">
    <property type="term" value="P:protein transport"/>
    <property type="evidence" value="ECO:0007669"/>
    <property type="project" value="UniProtKB-KW"/>
</dbReference>
<name>A0A151AQ26_9CLOT</name>
<sequence>MSGFSFRLQKILDIRYAKEEESKREFKAAQDEKNLVEKKLETLQKSYDKYSKFDLNCSAVERKIRQNYCNALKFNIDETSIELEKKVEILERKRELLKSRQIERKTVEILRDKQKQAYIKEQNLREQNANDEFALYGYIRNLGVK</sequence>
<evidence type="ECO:0000256" key="9">
    <source>
        <dbReference type="ARBA" id="ARBA00023136"/>
    </source>
</evidence>
<dbReference type="Pfam" id="PF02050">
    <property type="entry name" value="FliJ"/>
    <property type="match status" value="1"/>
</dbReference>
<gene>
    <name evidence="12" type="ORF">CLCOL_03820</name>
</gene>
<keyword evidence="12" id="KW-0966">Cell projection</keyword>
<dbReference type="GO" id="GO:0009288">
    <property type="term" value="C:bacterial-type flagellum"/>
    <property type="evidence" value="ECO:0007669"/>
    <property type="project" value="InterPro"/>
</dbReference>
<feature type="coiled-coil region" evidence="11">
    <location>
        <begin position="19"/>
        <end position="46"/>
    </location>
</feature>
<dbReference type="InterPro" id="IPR012823">
    <property type="entry name" value="Flagell_FliJ"/>
</dbReference>
<dbReference type="Gene3D" id="1.10.287.1700">
    <property type="match status" value="1"/>
</dbReference>
<evidence type="ECO:0000256" key="7">
    <source>
        <dbReference type="ARBA" id="ARBA00022795"/>
    </source>
</evidence>
<dbReference type="Proteomes" id="UP000075374">
    <property type="component" value="Unassembled WGS sequence"/>
</dbReference>
<dbReference type="RefSeq" id="WP_061857318.1">
    <property type="nucleotide sequence ID" value="NZ_LTBB01000002.1"/>
</dbReference>
<evidence type="ECO:0000256" key="11">
    <source>
        <dbReference type="SAM" id="Coils"/>
    </source>
</evidence>
<evidence type="ECO:0000313" key="12">
    <source>
        <dbReference type="EMBL" id="KYH29744.1"/>
    </source>
</evidence>
<dbReference type="InterPro" id="IPR053716">
    <property type="entry name" value="Flag_assembly_chemotaxis_eff"/>
</dbReference>
<reference evidence="12 13" key="1">
    <citation type="submission" date="2016-02" db="EMBL/GenBank/DDBJ databases">
        <title>Genome sequence of Clostridium colicanis DSM 13634.</title>
        <authorList>
            <person name="Poehlein A."/>
            <person name="Daniel R."/>
        </authorList>
    </citation>
    <scope>NUCLEOTIDE SEQUENCE [LARGE SCALE GENOMIC DNA]</scope>
    <source>
        <strain evidence="12 13">DSM 13634</strain>
    </source>
</reference>
<keyword evidence="12" id="KW-0282">Flagellum</keyword>
<dbReference type="STRING" id="1121305.CLCOL_03820"/>
<keyword evidence="12" id="KW-0969">Cilium</keyword>
<organism evidence="12 13">
    <name type="scientific">Clostridium colicanis DSM 13634</name>
    <dbReference type="NCBI Taxonomy" id="1121305"/>
    <lineage>
        <taxon>Bacteria</taxon>
        <taxon>Bacillati</taxon>
        <taxon>Bacillota</taxon>
        <taxon>Clostridia</taxon>
        <taxon>Eubacteriales</taxon>
        <taxon>Clostridiaceae</taxon>
        <taxon>Clostridium</taxon>
    </lineage>
</organism>
<dbReference type="AlphaFoldDB" id="A0A151AQ26"/>
<comment type="similarity">
    <text evidence="2">Belongs to the FliJ family.</text>
</comment>
<evidence type="ECO:0000256" key="10">
    <source>
        <dbReference type="ARBA" id="ARBA00023225"/>
    </source>
</evidence>
<evidence type="ECO:0000256" key="2">
    <source>
        <dbReference type="ARBA" id="ARBA00010004"/>
    </source>
</evidence>